<dbReference type="Gene3D" id="1.20.120.490">
    <property type="entry name" value="Hypothetical protein TM1646-like domain"/>
    <property type="match status" value="1"/>
</dbReference>
<gene>
    <name evidence="1" type="ORF">COJ15_30205</name>
</gene>
<name>A0A9X6WIR6_BACTU</name>
<organism evidence="1 2">
    <name type="scientific">Bacillus thuringiensis</name>
    <dbReference type="NCBI Taxonomy" id="1428"/>
    <lineage>
        <taxon>Bacteria</taxon>
        <taxon>Bacillati</taxon>
        <taxon>Bacillota</taxon>
        <taxon>Bacilli</taxon>
        <taxon>Bacillales</taxon>
        <taxon>Bacillaceae</taxon>
        <taxon>Bacillus</taxon>
        <taxon>Bacillus cereus group</taxon>
    </lineage>
</organism>
<dbReference type="SUPFAM" id="SSF158397">
    <property type="entry name" value="TM1646-like"/>
    <property type="match status" value="1"/>
</dbReference>
<dbReference type="InterPro" id="IPR024042">
    <property type="entry name" value="TM1646-like_dom_sf"/>
</dbReference>
<accession>A0A9X6WIR6</accession>
<protein>
    <submittedName>
        <fullName evidence="1">UDP-N-acetylenolpyruvoylglucosamine reductase</fullName>
    </submittedName>
</protein>
<dbReference type="InterPro" id="IPR005585">
    <property type="entry name" value="DUF327"/>
</dbReference>
<evidence type="ECO:0000313" key="1">
    <source>
        <dbReference type="EMBL" id="PFJ31008.1"/>
    </source>
</evidence>
<dbReference type="AlphaFoldDB" id="A0A9X6WIR6"/>
<dbReference type="EMBL" id="NUVX01000070">
    <property type="protein sequence ID" value="PFJ31008.1"/>
    <property type="molecule type" value="Genomic_DNA"/>
</dbReference>
<evidence type="ECO:0000313" key="2">
    <source>
        <dbReference type="Proteomes" id="UP000224003"/>
    </source>
</evidence>
<comment type="caution">
    <text evidence="1">The sequence shown here is derived from an EMBL/GenBank/DDBJ whole genome shotgun (WGS) entry which is preliminary data.</text>
</comment>
<dbReference type="Pfam" id="PF03885">
    <property type="entry name" value="DUF327"/>
    <property type="match status" value="1"/>
</dbReference>
<reference evidence="1 2" key="1">
    <citation type="submission" date="2017-09" db="EMBL/GenBank/DDBJ databases">
        <title>Large-scale bioinformatics analysis of Bacillus genomes uncovers conserved roles of natural products in bacterial physiology.</title>
        <authorList>
            <consortium name="Agbiome Team Llc"/>
            <person name="Bleich R.M."/>
            <person name="Grubbs K.J."/>
            <person name="Santa Maria K.C."/>
            <person name="Allen S.E."/>
            <person name="Farag S."/>
            <person name="Shank E.A."/>
            <person name="Bowers A."/>
        </authorList>
    </citation>
    <scope>NUCLEOTIDE SEQUENCE [LARGE SCALE GENOMIC DNA]</scope>
    <source>
        <strain evidence="1 2">AFS085496</strain>
    </source>
</reference>
<dbReference type="Proteomes" id="UP000224003">
    <property type="component" value="Unassembled WGS sequence"/>
</dbReference>
<sequence length="154" mass="17892">MQLNIQSVSSQSLQNNGNLQKMDKLHVNPFKKEFSLDMTKKEKVHDTKETLEKMLSDINDLKDKIDFEVTVENVMNYKTLVKSFLTFYTEHALQTKDIIYRNGRNNEKLTIVKKIDDGIKELDDTMSLLDTKSGHLDMLRRIGEINGMIVNLRV</sequence>
<proteinExistence type="predicted"/>